<proteinExistence type="predicted"/>
<name>J9CHG5_9ZZZZ</name>
<comment type="caution">
    <text evidence="1">The sequence shown here is derived from an EMBL/GenBank/DDBJ whole genome shotgun (WGS) entry which is preliminary data.</text>
</comment>
<dbReference type="EMBL" id="AMCI01003764">
    <property type="protein sequence ID" value="EJW99520.1"/>
    <property type="molecule type" value="Genomic_DNA"/>
</dbReference>
<dbReference type="AlphaFoldDB" id="J9CHG5"/>
<reference evidence="1" key="1">
    <citation type="journal article" date="2012" name="PLoS ONE">
        <title>Gene sets for utilization of primary and secondary nutrition supplies in the distal gut of endangered iberian lynx.</title>
        <authorList>
            <person name="Alcaide M."/>
            <person name="Messina E."/>
            <person name="Richter M."/>
            <person name="Bargiela R."/>
            <person name="Peplies J."/>
            <person name="Huws S.A."/>
            <person name="Newbold C.J."/>
            <person name="Golyshin P.N."/>
            <person name="Simon M.A."/>
            <person name="Lopez G."/>
            <person name="Yakimov M.M."/>
            <person name="Ferrer M."/>
        </authorList>
    </citation>
    <scope>NUCLEOTIDE SEQUENCE</scope>
</reference>
<accession>J9CHG5</accession>
<organism evidence="1">
    <name type="scientific">gut metagenome</name>
    <dbReference type="NCBI Taxonomy" id="749906"/>
    <lineage>
        <taxon>unclassified sequences</taxon>
        <taxon>metagenomes</taxon>
        <taxon>organismal metagenomes</taxon>
    </lineage>
</organism>
<protein>
    <submittedName>
        <fullName evidence="1">Uncharacterized protein</fullName>
    </submittedName>
</protein>
<sequence length="40" mass="4380">MAIPLRQIAKRFLERMGKITPTVPPPNFSFTSAATSCTEA</sequence>
<evidence type="ECO:0000313" key="1">
    <source>
        <dbReference type="EMBL" id="EJW99520.1"/>
    </source>
</evidence>
<gene>
    <name evidence="1" type="ORF">EVA_12374</name>
</gene>